<proteinExistence type="inferred from homology"/>
<keyword evidence="11" id="KW-0333">Golgi apparatus</keyword>
<keyword evidence="7 11" id="KW-1133">Transmembrane helix</keyword>
<reference evidence="14" key="1">
    <citation type="journal article" date="2021" name="Genome Biol. Evol.">
        <title>A High-Quality Reference Genome for a Parasitic Bivalve with Doubly Uniparental Inheritance (Bivalvia: Unionida).</title>
        <authorList>
            <person name="Smith C.H."/>
        </authorList>
    </citation>
    <scope>NUCLEOTIDE SEQUENCE</scope>
    <source>
        <strain evidence="14">CHS0354</strain>
    </source>
</reference>
<keyword evidence="4 11" id="KW-0808">Transferase</keyword>
<evidence type="ECO:0000256" key="10">
    <source>
        <dbReference type="ARBA" id="ARBA00060399"/>
    </source>
</evidence>
<dbReference type="PANTHER" id="PTHR11929">
    <property type="entry name" value="ALPHA- 1,3 -FUCOSYLTRANSFERASE"/>
    <property type="match status" value="1"/>
</dbReference>
<dbReference type="FunFam" id="3.40.50.11660:FF:000002">
    <property type="entry name" value="Alpha-(1,3)-fucosyltransferase"/>
    <property type="match status" value="1"/>
</dbReference>
<dbReference type="InterPro" id="IPR038577">
    <property type="entry name" value="GT10-like_C_sf"/>
</dbReference>
<keyword evidence="3 11" id="KW-0328">Glycosyltransferase</keyword>
<protein>
    <recommendedName>
        <fullName evidence="11">Fucosyltransferase</fullName>
        <ecNumber evidence="11">2.4.1.-</ecNumber>
    </recommendedName>
</protein>
<dbReference type="AlphaFoldDB" id="A0AAE0SZ73"/>
<feature type="domain" description="Fucosyltransferase C-terminal" evidence="12">
    <location>
        <begin position="215"/>
        <end position="388"/>
    </location>
</feature>
<evidence type="ECO:0000259" key="12">
    <source>
        <dbReference type="Pfam" id="PF00852"/>
    </source>
</evidence>
<dbReference type="Pfam" id="PF17039">
    <property type="entry name" value="Glyco_tran_10_N"/>
    <property type="match status" value="1"/>
</dbReference>
<evidence type="ECO:0000256" key="2">
    <source>
        <dbReference type="ARBA" id="ARBA00008919"/>
    </source>
</evidence>
<comment type="subcellular location">
    <subcellularLocation>
        <location evidence="10">Endomembrane system</location>
        <topology evidence="10">Single-pass type II membrane protein</topology>
    </subcellularLocation>
    <subcellularLocation>
        <location evidence="11">Golgi apparatus</location>
        <location evidence="11">Golgi stack membrane</location>
        <topology evidence="11">Single-pass type II membrane protein</topology>
    </subcellularLocation>
</comment>
<evidence type="ECO:0000256" key="1">
    <source>
        <dbReference type="ARBA" id="ARBA00004922"/>
    </source>
</evidence>
<evidence type="ECO:0000259" key="13">
    <source>
        <dbReference type="Pfam" id="PF17039"/>
    </source>
</evidence>
<dbReference type="Proteomes" id="UP001195483">
    <property type="component" value="Unassembled WGS sequence"/>
</dbReference>
<accession>A0AAE0SZ73</accession>
<evidence type="ECO:0000256" key="11">
    <source>
        <dbReference type="RuleBase" id="RU003832"/>
    </source>
</evidence>
<evidence type="ECO:0000313" key="15">
    <source>
        <dbReference type="Proteomes" id="UP001195483"/>
    </source>
</evidence>
<reference evidence="14" key="2">
    <citation type="journal article" date="2021" name="Genome Biol. Evol.">
        <title>Developing a high-quality reference genome for a parasitic bivalve with doubly uniparental inheritance (Bivalvia: Unionida).</title>
        <authorList>
            <person name="Smith C.H."/>
        </authorList>
    </citation>
    <scope>NUCLEOTIDE SEQUENCE</scope>
    <source>
        <strain evidence="14">CHS0354</strain>
        <tissue evidence="14">Mantle</tissue>
    </source>
</reference>
<evidence type="ECO:0000313" key="14">
    <source>
        <dbReference type="EMBL" id="KAK3600877.1"/>
    </source>
</evidence>
<dbReference type="InterPro" id="IPR055270">
    <property type="entry name" value="Glyco_tran_10_C"/>
</dbReference>
<name>A0AAE0SZ73_9BIVA</name>
<feature type="domain" description="Fucosyltransferase N-terminal" evidence="13">
    <location>
        <begin position="79"/>
        <end position="177"/>
    </location>
</feature>
<evidence type="ECO:0000256" key="9">
    <source>
        <dbReference type="ARBA" id="ARBA00023180"/>
    </source>
</evidence>
<gene>
    <name evidence="14" type="ORF">CHS0354_019224</name>
</gene>
<dbReference type="InterPro" id="IPR001503">
    <property type="entry name" value="Glyco_trans_10"/>
</dbReference>
<evidence type="ECO:0000256" key="6">
    <source>
        <dbReference type="ARBA" id="ARBA00022968"/>
    </source>
</evidence>
<evidence type="ECO:0000256" key="7">
    <source>
        <dbReference type="ARBA" id="ARBA00022989"/>
    </source>
</evidence>
<keyword evidence="6" id="KW-0735">Signal-anchor</keyword>
<dbReference type="InterPro" id="IPR031481">
    <property type="entry name" value="Glyco_tran_10_N"/>
</dbReference>
<keyword evidence="8 11" id="KW-0472">Membrane</keyword>
<keyword evidence="15" id="KW-1185">Reference proteome</keyword>
<sequence length="497" mass="59218">MRTIDLFISRVCIARCIIAAMWTRRRFIFKVFVLTISLLICLAIFLSKFVFPVPKLSDTEISRYQERNLTPNVDSKGTPILLWWSSIYSNIVDDVKTFGTVQCRVTNNRTLRNNPDSKVFIFYGSHFEPYDLPLPRHKNHLWALIHEESPKNVYILNHENTITLFNFTSTFQRHSNYPITTQWLKCPDWLWETTFMVSLEEKNRLRNIEGLAPILYVHSDCHTPSDRDSFVAMLQKYIKIDSYGVCLNNKKLPESLRFRGSMVAMESDEFLKFVGRYKFSIAIENAVCEDYITEKLWRPLRVGSVPIVFGSPSVRDFLPNNHSAILVQDFRSVAELAQYVEYLDTHDEKYAMYLRFKKRKIKNNFLQDILRKRDWQASKDCKTFRTKHNSFIYGFEEFVCKEMHEFERYMNQTGPRFEKKIASLLHYNCPEPKRFDKLGRYTVRDREWLREWTDARYEAVVMWNLYSNNRTVQPDVFVQMVKSEKEKYARNIHKLKI</sequence>
<dbReference type="Gene3D" id="3.40.50.11660">
    <property type="entry name" value="Glycosyl transferase family 10, C-terminal domain"/>
    <property type="match status" value="1"/>
</dbReference>
<reference evidence="14" key="3">
    <citation type="submission" date="2023-05" db="EMBL/GenBank/DDBJ databases">
        <authorList>
            <person name="Smith C.H."/>
        </authorList>
    </citation>
    <scope>NUCLEOTIDE SEQUENCE</scope>
    <source>
        <strain evidence="14">CHS0354</strain>
        <tissue evidence="14">Mantle</tissue>
    </source>
</reference>
<feature type="transmembrane region" description="Helical" evidence="11">
    <location>
        <begin position="27"/>
        <end position="51"/>
    </location>
</feature>
<evidence type="ECO:0000256" key="8">
    <source>
        <dbReference type="ARBA" id="ARBA00023136"/>
    </source>
</evidence>
<comment type="caution">
    <text evidence="14">The sequence shown here is derived from an EMBL/GenBank/DDBJ whole genome shotgun (WGS) entry which is preliminary data.</text>
</comment>
<organism evidence="14 15">
    <name type="scientific">Potamilus streckersoni</name>
    <dbReference type="NCBI Taxonomy" id="2493646"/>
    <lineage>
        <taxon>Eukaryota</taxon>
        <taxon>Metazoa</taxon>
        <taxon>Spiralia</taxon>
        <taxon>Lophotrochozoa</taxon>
        <taxon>Mollusca</taxon>
        <taxon>Bivalvia</taxon>
        <taxon>Autobranchia</taxon>
        <taxon>Heteroconchia</taxon>
        <taxon>Palaeoheterodonta</taxon>
        <taxon>Unionida</taxon>
        <taxon>Unionoidea</taxon>
        <taxon>Unionidae</taxon>
        <taxon>Ambleminae</taxon>
        <taxon>Lampsilini</taxon>
        <taxon>Potamilus</taxon>
    </lineage>
</organism>
<keyword evidence="5 11" id="KW-0812">Transmembrane</keyword>
<dbReference type="EC" id="2.4.1.-" evidence="11"/>
<dbReference type="SUPFAM" id="SSF53756">
    <property type="entry name" value="UDP-Glycosyltransferase/glycogen phosphorylase"/>
    <property type="match status" value="1"/>
</dbReference>
<comment type="pathway">
    <text evidence="1">Protein modification; protein glycosylation.</text>
</comment>
<dbReference type="EMBL" id="JAEAOA010001191">
    <property type="protein sequence ID" value="KAK3600877.1"/>
    <property type="molecule type" value="Genomic_DNA"/>
</dbReference>
<dbReference type="Pfam" id="PF00852">
    <property type="entry name" value="Glyco_transf_10"/>
    <property type="match status" value="1"/>
</dbReference>
<evidence type="ECO:0000256" key="5">
    <source>
        <dbReference type="ARBA" id="ARBA00022692"/>
    </source>
</evidence>
<dbReference type="GO" id="GO:0046920">
    <property type="term" value="F:alpha-(1-&gt;3)-fucosyltransferase activity"/>
    <property type="evidence" value="ECO:0007669"/>
    <property type="project" value="TreeGrafter"/>
</dbReference>
<evidence type="ECO:0000256" key="4">
    <source>
        <dbReference type="ARBA" id="ARBA00022679"/>
    </source>
</evidence>
<keyword evidence="9" id="KW-0325">Glycoprotein</keyword>
<dbReference type="GO" id="GO:0032580">
    <property type="term" value="C:Golgi cisterna membrane"/>
    <property type="evidence" value="ECO:0007669"/>
    <property type="project" value="UniProtKB-SubCell"/>
</dbReference>
<evidence type="ECO:0000256" key="3">
    <source>
        <dbReference type="ARBA" id="ARBA00022676"/>
    </source>
</evidence>
<dbReference type="PANTHER" id="PTHR11929:SF194">
    <property type="entry name" value="ALPHA-(1,3)-FUCOSYLTRANSFERASE 10"/>
    <property type="match status" value="1"/>
</dbReference>
<comment type="similarity">
    <text evidence="2 11">Belongs to the glycosyltransferase 10 family.</text>
</comment>